<protein>
    <recommendedName>
        <fullName evidence="4">CTLH domain-containing protein</fullName>
    </recommendedName>
</protein>
<evidence type="ECO:0000256" key="1">
    <source>
        <dbReference type="SAM" id="MobiDB-lite"/>
    </source>
</evidence>
<reference evidence="2" key="1">
    <citation type="submission" date="2018-11" db="EMBL/GenBank/DDBJ databases">
        <authorList>
            <consortium name="Pathogen Informatics"/>
        </authorList>
    </citation>
    <scope>NUCLEOTIDE SEQUENCE</scope>
</reference>
<dbReference type="Proteomes" id="UP000784294">
    <property type="component" value="Unassembled WGS sequence"/>
</dbReference>
<proteinExistence type="predicted"/>
<feature type="compositionally biased region" description="Polar residues" evidence="1">
    <location>
        <begin position="1"/>
        <end position="17"/>
    </location>
</feature>
<name>A0A448X808_9PLAT</name>
<sequence>MFIGLQSSELKTRQSSPGEELVGGDIEVDGEPSSYESGAFTKSDHVSNKDGDNSCEIHEDEYISTDKTLTPDEHLVCLARFHRLLADHLFTNGQHKAALALAKAGPAASLCLTDIYEEAVAIEEALVRGDTSPAHAWCQEANFKLKKIEVGSR</sequence>
<organism evidence="2 3">
    <name type="scientific">Protopolystoma xenopodis</name>
    <dbReference type="NCBI Taxonomy" id="117903"/>
    <lineage>
        <taxon>Eukaryota</taxon>
        <taxon>Metazoa</taxon>
        <taxon>Spiralia</taxon>
        <taxon>Lophotrochozoa</taxon>
        <taxon>Platyhelminthes</taxon>
        <taxon>Monogenea</taxon>
        <taxon>Polyopisthocotylea</taxon>
        <taxon>Polystomatidea</taxon>
        <taxon>Polystomatidae</taxon>
        <taxon>Protopolystoma</taxon>
    </lineage>
</organism>
<dbReference type="OrthoDB" id="1933455at2759"/>
<dbReference type="AlphaFoldDB" id="A0A448X808"/>
<keyword evidence="3" id="KW-1185">Reference proteome</keyword>
<accession>A0A448X808</accession>
<comment type="caution">
    <text evidence="2">The sequence shown here is derived from an EMBL/GenBank/DDBJ whole genome shotgun (WGS) entry which is preliminary data.</text>
</comment>
<evidence type="ECO:0000313" key="2">
    <source>
        <dbReference type="EMBL" id="VEL30335.1"/>
    </source>
</evidence>
<feature type="compositionally biased region" description="Basic and acidic residues" evidence="1">
    <location>
        <begin position="42"/>
        <end position="52"/>
    </location>
</feature>
<evidence type="ECO:0000313" key="3">
    <source>
        <dbReference type="Proteomes" id="UP000784294"/>
    </source>
</evidence>
<gene>
    <name evidence="2" type="ORF">PXEA_LOCUS23775</name>
</gene>
<feature type="region of interest" description="Disordered" evidence="1">
    <location>
        <begin position="1"/>
        <end position="52"/>
    </location>
</feature>
<evidence type="ECO:0008006" key="4">
    <source>
        <dbReference type="Google" id="ProtNLM"/>
    </source>
</evidence>
<dbReference type="EMBL" id="CAAALY010111403">
    <property type="protein sequence ID" value="VEL30335.1"/>
    <property type="molecule type" value="Genomic_DNA"/>
</dbReference>